<feature type="region of interest" description="Disordered" evidence="1">
    <location>
        <begin position="25"/>
        <end position="98"/>
    </location>
</feature>
<dbReference type="RefSeq" id="WP_048513897.1">
    <property type="nucleotide sequence ID" value="NZ_FUXD01000017.1"/>
</dbReference>
<protein>
    <submittedName>
        <fullName evidence="2">Uncharacterized protein</fullName>
    </submittedName>
</protein>
<proteinExistence type="predicted"/>
<evidence type="ECO:0000313" key="3">
    <source>
        <dbReference type="Proteomes" id="UP000036503"/>
    </source>
</evidence>
<organism evidence="2 3">
    <name type="scientific">Megasphaera cerevisiae DSM 20462</name>
    <dbReference type="NCBI Taxonomy" id="1122219"/>
    <lineage>
        <taxon>Bacteria</taxon>
        <taxon>Bacillati</taxon>
        <taxon>Bacillota</taxon>
        <taxon>Negativicutes</taxon>
        <taxon>Veillonellales</taxon>
        <taxon>Veillonellaceae</taxon>
        <taxon>Megasphaera</taxon>
    </lineage>
</organism>
<dbReference type="OrthoDB" id="1625748at2"/>
<dbReference type="STRING" id="39029.BSR42_03660"/>
<name>A0A0J6WY94_9FIRM</name>
<feature type="compositionally biased region" description="Basic and acidic residues" evidence="1">
    <location>
        <begin position="39"/>
        <end position="65"/>
    </location>
</feature>
<dbReference type="InParanoid" id="A0A0J6WY94"/>
<dbReference type="AlphaFoldDB" id="A0A0J6WY94"/>
<feature type="compositionally biased region" description="Pro residues" evidence="1">
    <location>
        <begin position="74"/>
        <end position="84"/>
    </location>
</feature>
<accession>A0A0J6WY94</accession>
<dbReference type="EMBL" id="LEKT01000014">
    <property type="protein sequence ID" value="KMO86837.1"/>
    <property type="molecule type" value="Genomic_DNA"/>
</dbReference>
<dbReference type="PATRIC" id="fig|1122219.3.peg.597"/>
<gene>
    <name evidence="2" type="ORF">AB840_05825</name>
</gene>
<evidence type="ECO:0000313" key="2">
    <source>
        <dbReference type="EMBL" id="KMO86837.1"/>
    </source>
</evidence>
<keyword evidence="3" id="KW-1185">Reference proteome</keyword>
<evidence type="ECO:0000256" key="1">
    <source>
        <dbReference type="SAM" id="MobiDB-lite"/>
    </source>
</evidence>
<reference evidence="2 3" key="1">
    <citation type="submission" date="2015-06" db="EMBL/GenBank/DDBJ databases">
        <title>Draft genome sequence of beer spoilage bacterium Megasphaera cerevisiae type strain 20462.</title>
        <authorList>
            <person name="Kutumbaka K."/>
            <person name="Pasmowitz J."/>
            <person name="Mategko J."/>
            <person name="Reyes D."/>
            <person name="Friedrich A."/>
            <person name="Han S."/>
            <person name="Martens-Habbena W."/>
            <person name="Neal-McKinney J."/>
            <person name="Janagama H.K."/>
            <person name="Nadala C."/>
            <person name="Samadpour M."/>
        </authorList>
    </citation>
    <scope>NUCLEOTIDE SEQUENCE [LARGE SCALE GENOMIC DNA]</scope>
    <source>
        <strain evidence="2 3">DSM 20462</strain>
    </source>
</reference>
<dbReference type="Proteomes" id="UP000036503">
    <property type="component" value="Unassembled WGS sequence"/>
</dbReference>
<comment type="caution">
    <text evidence="2">The sequence shown here is derived from an EMBL/GenBank/DDBJ whole genome shotgun (WGS) entry which is preliminary data.</text>
</comment>
<sequence length="156" mass="17522">MDYIWVVILLMAVFSLPDILRRKRRYPTRKKPLPGPGETRSEQRQEPRHEVPGEIKSKPAPEKKTPQPVQSKPVPQPAPKPVPLPRTTVSMPVPGTAAMRSQSIRGAVLPAAASVQERPWCGIAPEARDIYAGLVWSELLQPPLALRKHRNTYFNE</sequence>